<dbReference type="GO" id="GO:0004674">
    <property type="term" value="F:protein serine/threonine kinase activity"/>
    <property type="evidence" value="ECO:0007669"/>
    <property type="project" value="UniProtKB-KW"/>
</dbReference>
<dbReference type="GO" id="GO:0046872">
    <property type="term" value="F:metal ion binding"/>
    <property type="evidence" value="ECO:0007669"/>
    <property type="project" value="UniProtKB-KW"/>
</dbReference>
<evidence type="ECO:0000256" key="10">
    <source>
        <dbReference type="ARBA" id="ARBA00047899"/>
    </source>
</evidence>
<dbReference type="Proteomes" id="UP000516117">
    <property type="component" value="Chromosome"/>
</dbReference>
<evidence type="ECO:0000313" key="15">
    <source>
        <dbReference type="Proteomes" id="UP000516117"/>
    </source>
</evidence>
<evidence type="ECO:0000313" key="14">
    <source>
        <dbReference type="EMBL" id="QNP56131.1"/>
    </source>
</evidence>
<dbReference type="SUPFAM" id="SSF56112">
    <property type="entry name" value="Protein kinase-like (PK-like)"/>
    <property type="match status" value="1"/>
</dbReference>
<evidence type="ECO:0000256" key="2">
    <source>
        <dbReference type="ARBA" id="ARBA00012513"/>
    </source>
</evidence>
<dbReference type="AlphaFoldDB" id="A0A7H0H6G5"/>
<evidence type="ECO:0000256" key="8">
    <source>
        <dbReference type="ARBA" id="ARBA00022840"/>
    </source>
</evidence>
<evidence type="ECO:0000256" key="12">
    <source>
        <dbReference type="SAM" id="MobiDB-lite"/>
    </source>
</evidence>
<dbReference type="Gene3D" id="1.10.510.10">
    <property type="entry name" value="Transferase(Phosphotransferase) domain 1"/>
    <property type="match status" value="1"/>
</dbReference>
<comment type="similarity">
    <text evidence="1">Belongs to the protein kinase superfamily. RIO-type Ser/Thr kinase family.</text>
</comment>
<dbReference type="InterPro" id="IPR051272">
    <property type="entry name" value="RIO-type_Ser/Thr_kinase"/>
</dbReference>
<dbReference type="GO" id="GO:0005524">
    <property type="term" value="F:ATP binding"/>
    <property type="evidence" value="ECO:0007669"/>
    <property type="project" value="UniProtKB-KW"/>
</dbReference>
<evidence type="ECO:0000256" key="1">
    <source>
        <dbReference type="ARBA" id="ARBA00009196"/>
    </source>
</evidence>
<dbReference type="EC" id="2.7.11.1" evidence="2"/>
<accession>A0A7H0H6G5</accession>
<dbReference type="PANTHER" id="PTHR45723">
    <property type="entry name" value="SERINE/THREONINE-PROTEIN KINASE RIO1"/>
    <property type="match status" value="1"/>
</dbReference>
<evidence type="ECO:0000256" key="7">
    <source>
        <dbReference type="ARBA" id="ARBA00022777"/>
    </source>
</evidence>
<evidence type="ECO:0000256" key="3">
    <source>
        <dbReference type="ARBA" id="ARBA00022527"/>
    </source>
</evidence>
<keyword evidence="7" id="KW-0418">Kinase</keyword>
<protein>
    <recommendedName>
        <fullName evidence="2">non-specific serine/threonine protein kinase</fullName>
        <ecNumber evidence="2">2.7.11.1</ecNumber>
    </recommendedName>
</protein>
<evidence type="ECO:0000256" key="5">
    <source>
        <dbReference type="ARBA" id="ARBA00022723"/>
    </source>
</evidence>
<organism evidence="14 15">
    <name type="scientific">Tessaracoccus defluvii</name>
    <dbReference type="NCBI Taxonomy" id="1285901"/>
    <lineage>
        <taxon>Bacteria</taxon>
        <taxon>Bacillati</taxon>
        <taxon>Actinomycetota</taxon>
        <taxon>Actinomycetes</taxon>
        <taxon>Propionibacteriales</taxon>
        <taxon>Propionibacteriaceae</taxon>
        <taxon>Tessaracoccus</taxon>
    </lineage>
</organism>
<reference evidence="14 15" key="1">
    <citation type="submission" date="2020-08" db="EMBL/GenBank/DDBJ databases">
        <title>Genome sequence of Tessaracoccus defluvii JCM 17540T.</title>
        <authorList>
            <person name="Hyun D.-W."/>
            <person name="Bae J.-W."/>
        </authorList>
    </citation>
    <scope>NUCLEOTIDE SEQUENCE [LARGE SCALE GENOMIC DNA]</scope>
    <source>
        <strain evidence="14 15">JCM 17540</strain>
    </source>
</reference>
<dbReference type="Gene3D" id="3.30.200.20">
    <property type="entry name" value="Phosphorylase Kinase, domain 1"/>
    <property type="match status" value="1"/>
</dbReference>
<dbReference type="InterPro" id="IPR000687">
    <property type="entry name" value="RIO_kinase"/>
</dbReference>
<proteinExistence type="inferred from homology"/>
<feature type="compositionally biased region" description="Polar residues" evidence="12">
    <location>
        <begin position="1"/>
        <end position="11"/>
    </location>
</feature>
<feature type="domain" description="RIO kinase" evidence="13">
    <location>
        <begin position="59"/>
        <end position="301"/>
    </location>
</feature>
<keyword evidence="9" id="KW-0460">Magnesium</keyword>
<comment type="catalytic activity">
    <reaction evidence="10">
        <text>L-threonyl-[protein] + ATP = O-phospho-L-threonyl-[protein] + ADP + H(+)</text>
        <dbReference type="Rhea" id="RHEA:46608"/>
        <dbReference type="Rhea" id="RHEA-COMP:11060"/>
        <dbReference type="Rhea" id="RHEA-COMP:11605"/>
        <dbReference type="ChEBI" id="CHEBI:15378"/>
        <dbReference type="ChEBI" id="CHEBI:30013"/>
        <dbReference type="ChEBI" id="CHEBI:30616"/>
        <dbReference type="ChEBI" id="CHEBI:61977"/>
        <dbReference type="ChEBI" id="CHEBI:456216"/>
        <dbReference type="EC" id="2.7.11.1"/>
    </reaction>
</comment>
<dbReference type="InterPro" id="IPR018934">
    <property type="entry name" value="RIO_dom"/>
</dbReference>
<keyword evidence="15" id="KW-1185">Reference proteome</keyword>
<evidence type="ECO:0000256" key="4">
    <source>
        <dbReference type="ARBA" id="ARBA00022679"/>
    </source>
</evidence>
<sequence>MSTPSRSASTPERNHVDSDDDAVVAPRPTGPSGVRASSAVQWDVTVLAPPGGDRWTTWDELGVSHGPQPRPSWVITSGEAFDTELGILKSGKEADVHLIERTGPDGACLLAAKRYRGADHRLFRRDDAYQAGRRHQKSRQRRAIANRSTFGRGLIAGMWAEAEWLALCRLWGSGVRVPYPVSHDGEELLMEFIDDGLGHAAPRLAQSRPGPEALAALWEQFRLVVLTLAEDGFAHGDLSPYNLLVTASNELVVIDLPQLVDVTVNPQGIEFLHRDVMNVSRWFVARGAAEGGEELFAEALARLY</sequence>
<keyword evidence="4" id="KW-0808">Transferase</keyword>
<gene>
    <name evidence="14" type="ORF">H9L22_00975</name>
</gene>
<evidence type="ECO:0000256" key="11">
    <source>
        <dbReference type="ARBA" id="ARBA00048679"/>
    </source>
</evidence>
<dbReference type="RefSeq" id="WP_187721248.1">
    <property type="nucleotide sequence ID" value="NZ_BAABBL010000013.1"/>
</dbReference>
<keyword evidence="6" id="KW-0547">Nucleotide-binding</keyword>
<feature type="region of interest" description="Disordered" evidence="12">
    <location>
        <begin position="1"/>
        <end position="37"/>
    </location>
</feature>
<keyword evidence="8" id="KW-0067">ATP-binding</keyword>
<evidence type="ECO:0000256" key="6">
    <source>
        <dbReference type="ARBA" id="ARBA00022741"/>
    </source>
</evidence>
<keyword evidence="3" id="KW-0723">Serine/threonine-protein kinase</keyword>
<dbReference type="InterPro" id="IPR011009">
    <property type="entry name" value="Kinase-like_dom_sf"/>
</dbReference>
<dbReference type="EMBL" id="CP060789">
    <property type="protein sequence ID" value="QNP56131.1"/>
    <property type="molecule type" value="Genomic_DNA"/>
</dbReference>
<evidence type="ECO:0000259" key="13">
    <source>
        <dbReference type="SMART" id="SM00090"/>
    </source>
</evidence>
<dbReference type="Pfam" id="PF01163">
    <property type="entry name" value="RIO1"/>
    <property type="match status" value="1"/>
</dbReference>
<dbReference type="SMART" id="SM00090">
    <property type="entry name" value="RIO"/>
    <property type="match status" value="1"/>
</dbReference>
<dbReference type="KEGG" id="tdf:H9L22_00975"/>
<name>A0A7H0H6G5_9ACTN</name>
<evidence type="ECO:0000256" key="9">
    <source>
        <dbReference type="ARBA" id="ARBA00022842"/>
    </source>
</evidence>
<comment type="catalytic activity">
    <reaction evidence="11">
        <text>L-seryl-[protein] + ATP = O-phospho-L-seryl-[protein] + ADP + H(+)</text>
        <dbReference type="Rhea" id="RHEA:17989"/>
        <dbReference type="Rhea" id="RHEA-COMP:9863"/>
        <dbReference type="Rhea" id="RHEA-COMP:11604"/>
        <dbReference type="ChEBI" id="CHEBI:15378"/>
        <dbReference type="ChEBI" id="CHEBI:29999"/>
        <dbReference type="ChEBI" id="CHEBI:30616"/>
        <dbReference type="ChEBI" id="CHEBI:83421"/>
        <dbReference type="ChEBI" id="CHEBI:456216"/>
        <dbReference type="EC" id="2.7.11.1"/>
    </reaction>
</comment>
<keyword evidence="5" id="KW-0479">Metal-binding</keyword>